<dbReference type="Proteomes" id="UP001612928">
    <property type="component" value="Unassembled WGS sequence"/>
</dbReference>
<reference evidence="1 2" key="1">
    <citation type="submission" date="2024-10" db="EMBL/GenBank/DDBJ databases">
        <title>The Natural Products Discovery Center: Release of the First 8490 Sequenced Strains for Exploring Actinobacteria Biosynthetic Diversity.</title>
        <authorList>
            <person name="Kalkreuter E."/>
            <person name="Kautsar S.A."/>
            <person name="Yang D."/>
            <person name="Bader C.D."/>
            <person name="Teijaro C.N."/>
            <person name="Fluegel L."/>
            <person name="Davis C.M."/>
            <person name="Simpson J.R."/>
            <person name="Lauterbach L."/>
            <person name="Steele A.D."/>
            <person name="Gui C."/>
            <person name="Meng S."/>
            <person name="Li G."/>
            <person name="Viehrig K."/>
            <person name="Ye F."/>
            <person name="Su P."/>
            <person name="Kiefer A.F."/>
            <person name="Nichols A."/>
            <person name="Cepeda A.J."/>
            <person name="Yan W."/>
            <person name="Fan B."/>
            <person name="Jiang Y."/>
            <person name="Adhikari A."/>
            <person name="Zheng C.-J."/>
            <person name="Schuster L."/>
            <person name="Cowan T.M."/>
            <person name="Smanski M.J."/>
            <person name="Chevrette M.G."/>
            <person name="De Carvalho L.P.S."/>
            <person name="Shen B."/>
        </authorList>
    </citation>
    <scope>NUCLEOTIDE SEQUENCE [LARGE SCALE GENOMIC DNA]</scope>
    <source>
        <strain evidence="1 2">NPDC049503</strain>
    </source>
</reference>
<gene>
    <name evidence="1" type="ORF">ACIBP5_29845</name>
</gene>
<organism evidence="1 2">
    <name type="scientific">Nonomuraea indica</name>
    <dbReference type="NCBI Taxonomy" id="1581193"/>
    <lineage>
        <taxon>Bacteria</taxon>
        <taxon>Bacillati</taxon>
        <taxon>Actinomycetota</taxon>
        <taxon>Actinomycetes</taxon>
        <taxon>Streptosporangiales</taxon>
        <taxon>Streptosporangiaceae</taxon>
        <taxon>Nonomuraea</taxon>
    </lineage>
</organism>
<keyword evidence="2" id="KW-1185">Reference proteome</keyword>
<dbReference type="EMBL" id="JBITMB010000008">
    <property type="protein sequence ID" value="MFI7444194.1"/>
    <property type="molecule type" value="Genomic_DNA"/>
</dbReference>
<name>A0ABW8ABP5_9ACTN</name>
<accession>A0ABW8ABP5</accession>
<comment type="caution">
    <text evidence="1">The sequence shown here is derived from an EMBL/GenBank/DDBJ whole genome shotgun (WGS) entry which is preliminary data.</text>
</comment>
<sequence>MSTISTRTLEMPHMYHDLINDRIQTLHREAEEQRLVSRIRRVQRARRKAQQANDRLSRILREEF</sequence>
<evidence type="ECO:0000313" key="2">
    <source>
        <dbReference type="Proteomes" id="UP001612928"/>
    </source>
</evidence>
<protein>
    <submittedName>
        <fullName evidence="1">Uncharacterized protein</fullName>
    </submittedName>
</protein>
<dbReference type="RefSeq" id="WP_101788333.1">
    <property type="nucleotide sequence ID" value="NZ_JBITMB010000008.1"/>
</dbReference>
<proteinExistence type="predicted"/>
<evidence type="ECO:0000313" key="1">
    <source>
        <dbReference type="EMBL" id="MFI7444194.1"/>
    </source>
</evidence>